<gene>
    <name evidence="2" type="ORF">V5J35_000469</name>
</gene>
<feature type="compositionally biased region" description="Polar residues" evidence="1">
    <location>
        <begin position="145"/>
        <end position="160"/>
    </location>
</feature>
<proteinExistence type="predicted"/>
<dbReference type="RefSeq" id="WP_354022304.1">
    <property type="nucleotide sequence ID" value="NZ_JBEWTD010000002.1"/>
</dbReference>
<evidence type="ECO:0000256" key="1">
    <source>
        <dbReference type="SAM" id="MobiDB-lite"/>
    </source>
</evidence>
<sequence length="598" mass="66131">MTAVFSDSRVIEGAGFNCKNGDTTEAGTTDSKGEMTVASGSVCTMSLDGFNLGITQPVTAQNSVISTMQLTETGQRATKRKNSGNGSMNYNARVSSLLQSVDANSSFNSYGSIDTRNVKGDTIPTDLLTNPDIDEDEFVAKLETIENNDGSSATGGSTVPPSEAEGNVRAGYESVAVHMAISKIKVLLESDITELHLENELADIRHLLESSDASNGYHKEALLAILEIAEVLNEPEVAERIDFEGSLFDYQSILPKALDFAFNDEAEIVLSEAKGTTDDIAELLFESANRLINASEKLSKAMPSESYILPYEELEGFTYQDSLAVQAAALQAANTISVMSAYQLGDDKYYIPQSHKVDELPAYESWYDYELQRYIVQPVILKNFESEYIQLTTDPVDFLNSNSTLLSLRSDNKYLNLAKQALTDSVPVMQAIDLERFMSAEEAEEFTKILTSLDNHLKSEDGDATPFVLDSEDGTYYANLHAFYDNNTGIDRNSFSITINGYSCRDDLGAYDLDTSKLLSYPLCPHDESILNDWGNIDYRKTQEVGYYFNENLGTHVYQDIAAVPARDNTEFTPIYDRINRVIWCDEDEAGNKVSCEF</sequence>
<comment type="caution">
    <text evidence="2">The sequence shown here is derived from an EMBL/GenBank/DDBJ whole genome shotgun (WGS) entry which is preliminary data.</text>
</comment>
<feature type="region of interest" description="Disordered" evidence="1">
    <location>
        <begin position="145"/>
        <end position="165"/>
    </location>
</feature>
<evidence type="ECO:0000313" key="3">
    <source>
        <dbReference type="Proteomes" id="UP001549366"/>
    </source>
</evidence>
<keyword evidence="3" id="KW-1185">Reference proteome</keyword>
<accession>A0ABV2SBY3</accession>
<protein>
    <submittedName>
        <fullName evidence="2">Uncharacterized protein</fullName>
    </submittedName>
</protein>
<organism evidence="2 3">
    <name type="scientific">Endozoicomonas lisbonensis</name>
    <dbReference type="NCBI Taxonomy" id="3120522"/>
    <lineage>
        <taxon>Bacteria</taxon>
        <taxon>Pseudomonadati</taxon>
        <taxon>Pseudomonadota</taxon>
        <taxon>Gammaproteobacteria</taxon>
        <taxon>Oceanospirillales</taxon>
        <taxon>Endozoicomonadaceae</taxon>
        <taxon>Endozoicomonas</taxon>
    </lineage>
</organism>
<name>A0ABV2SBY3_9GAMM</name>
<reference evidence="2 3" key="1">
    <citation type="submission" date="2024-06" db="EMBL/GenBank/DDBJ databases">
        <title>Genomic Encyclopedia of Type Strains, Phase V (KMG-V): Genome sequencing to study the core and pangenomes of soil and plant-associated prokaryotes.</title>
        <authorList>
            <person name="Whitman W."/>
        </authorList>
    </citation>
    <scope>NUCLEOTIDE SEQUENCE [LARGE SCALE GENOMIC DNA]</scope>
    <source>
        <strain evidence="2 3">NE40</strain>
    </source>
</reference>
<dbReference type="Proteomes" id="UP001549366">
    <property type="component" value="Unassembled WGS sequence"/>
</dbReference>
<evidence type="ECO:0000313" key="2">
    <source>
        <dbReference type="EMBL" id="MET4755277.1"/>
    </source>
</evidence>
<dbReference type="EMBL" id="JBEWTB010000002">
    <property type="protein sequence ID" value="MET4755277.1"/>
    <property type="molecule type" value="Genomic_DNA"/>
</dbReference>